<keyword evidence="9" id="KW-0406">Ion transport</keyword>
<dbReference type="PANTHER" id="PTHR40659">
    <property type="entry name" value="NICKEL/COBALT EFFLUX SYSTEM RCNA"/>
    <property type="match status" value="1"/>
</dbReference>
<keyword evidence="11 13" id="KW-0472">Membrane</keyword>
<dbReference type="GO" id="GO:0005886">
    <property type="term" value="C:plasma membrane"/>
    <property type="evidence" value="ECO:0007669"/>
    <property type="project" value="UniProtKB-SubCell"/>
</dbReference>
<evidence type="ECO:0000256" key="1">
    <source>
        <dbReference type="ARBA" id="ARBA00002510"/>
    </source>
</evidence>
<evidence type="ECO:0000256" key="4">
    <source>
        <dbReference type="ARBA" id="ARBA00022448"/>
    </source>
</evidence>
<evidence type="ECO:0000256" key="6">
    <source>
        <dbReference type="ARBA" id="ARBA00022596"/>
    </source>
</evidence>
<keyword evidence="7 13" id="KW-0812">Transmembrane</keyword>
<feature type="transmembrane region" description="Helical" evidence="13">
    <location>
        <begin position="339"/>
        <end position="361"/>
    </location>
</feature>
<proteinExistence type="inferred from homology"/>
<comment type="similarity">
    <text evidence="13">Belongs to the NiCoT transporter (TC 2.A.52) family.</text>
</comment>
<feature type="region of interest" description="Disordered" evidence="14">
    <location>
        <begin position="203"/>
        <end position="236"/>
    </location>
</feature>
<dbReference type="GO" id="GO:0046583">
    <property type="term" value="F:monoatomic cation efflux transmembrane transporter activity"/>
    <property type="evidence" value="ECO:0007669"/>
    <property type="project" value="TreeGrafter"/>
</dbReference>
<feature type="transmembrane region" description="Helical" evidence="13">
    <location>
        <begin position="292"/>
        <end position="318"/>
    </location>
</feature>
<name>A0A1L3SWB2_9HYPH</name>
<keyword evidence="6" id="KW-0533">Nickel</keyword>
<protein>
    <recommendedName>
        <fullName evidence="13">Nickel/cobalt efflux system</fullName>
    </recommendedName>
</protein>
<evidence type="ECO:0000256" key="2">
    <source>
        <dbReference type="ARBA" id="ARBA00004651"/>
    </source>
</evidence>
<organism evidence="15 16">
    <name type="scientific">Aquibium oceanicum</name>
    <dbReference type="NCBI Taxonomy" id="1670800"/>
    <lineage>
        <taxon>Bacteria</taxon>
        <taxon>Pseudomonadati</taxon>
        <taxon>Pseudomonadota</taxon>
        <taxon>Alphaproteobacteria</taxon>
        <taxon>Hyphomicrobiales</taxon>
        <taxon>Phyllobacteriaceae</taxon>
        <taxon>Aquibium</taxon>
    </lineage>
</organism>
<dbReference type="InterPro" id="IPR011541">
    <property type="entry name" value="Ni/Co_transpt_high_affinity"/>
</dbReference>
<dbReference type="OrthoDB" id="9812956at2"/>
<evidence type="ECO:0000313" key="16">
    <source>
        <dbReference type="Proteomes" id="UP000182840"/>
    </source>
</evidence>
<evidence type="ECO:0000256" key="13">
    <source>
        <dbReference type="RuleBase" id="RU362101"/>
    </source>
</evidence>
<evidence type="ECO:0000256" key="9">
    <source>
        <dbReference type="ARBA" id="ARBA00023065"/>
    </source>
</evidence>
<evidence type="ECO:0000256" key="3">
    <source>
        <dbReference type="ARBA" id="ARBA00022426"/>
    </source>
</evidence>
<dbReference type="STRING" id="1670800.BSQ44_21560"/>
<evidence type="ECO:0000256" key="5">
    <source>
        <dbReference type="ARBA" id="ARBA00022475"/>
    </source>
</evidence>
<feature type="transmembrane region" description="Helical" evidence="13">
    <location>
        <begin position="120"/>
        <end position="145"/>
    </location>
</feature>
<dbReference type="GO" id="GO:0032025">
    <property type="term" value="P:response to cobalt ion"/>
    <property type="evidence" value="ECO:0007669"/>
    <property type="project" value="TreeGrafter"/>
</dbReference>
<evidence type="ECO:0000256" key="8">
    <source>
        <dbReference type="ARBA" id="ARBA00022989"/>
    </source>
</evidence>
<evidence type="ECO:0000256" key="11">
    <source>
        <dbReference type="ARBA" id="ARBA00023136"/>
    </source>
</evidence>
<evidence type="ECO:0000256" key="7">
    <source>
        <dbReference type="ARBA" id="ARBA00022692"/>
    </source>
</evidence>
<dbReference type="EMBL" id="CP018171">
    <property type="protein sequence ID" value="APH73678.1"/>
    <property type="molecule type" value="Genomic_DNA"/>
</dbReference>
<evidence type="ECO:0000313" key="15">
    <source>
        <dbReference type="EMBL" id="APH73678.1"/>
    </source>
</evidence>
<reference evidence="16" key="1">
    <citation type="submission" date="2016-11" db="EMBL/GenBank/DDBJ databases">
        <title>Mesorhizobium oceanicum sp. nov., isolated from deep seawater in South China Sea.</title>
        <authorList>
            <person name="Fu G.-Y."/>
        </authorList>
    </citation>
    <scope>NUCLEOTIDE SEQUENCE [LARGE SCALE GENOMIC DNA]</scope>
    <source>
        <strain evidence="16">B7</strain>
    </source>
</reference>
<accession>A0A1L3SWB2</accession>
<feature type="compositionally biased region" description="Basic residues" evidence="14">
    <location>
        <begin position="208"/>
        <end position="234"/>
    </location>
</feature>
<keyword evidence="8 13" id="KW-1133">Transmembrane helix</keyword>
<dbReference type="Pfam" id="PF03824">
    <property type="entry name" value="NicO"/>
    <property type="match status" value="1"/>
</dbReference>
<feature type="transmembrane region" description="Helical" evidence="13">
    <location>
        <begin position="264"/>
        <end position="286"/>
    </location>
</feature>
<feature type="transmembrane region" description="Helical" evidence="13">
    <location>
        <begin position="157"/>
        <end position="176"/>
    </location>
</feature>
<dbReference type="GO" id="GO:0006824">
    <property type="term" value="P:cobalt ion transport"/>
    <property type="evidence" value="ECO:0007669"/>
    <property type="project" value="UniProtKB-KW"/>
</dbReference>
<dbReference type="Proteomes" id="UP000182840">
    <property type="component" value="Chromosome"/>
</dbReference>
<dbReference type="RefSeq" id="WP_072607142.1">
    <property type="nucleotide sequence ID" value="NZ_CP018171.1"/>
</dbReference>
<keyword evidence="16" id="KW-1185">Reference proteome</keyword>
<dbReference type="AlphaFoldDB" id="A0A1L3SWB2"/>
<dbReference type="KEGG" id="meso:BSQ44_21560"/>
<comment type="function">
    <text evidence="1">Efflux system for nickel and cobalt.</text>
</comment>
<feature type="transmembrane region" description="Helical" evidence="13">
    <location>
        <begin position="80"/>
        <end position="99"/>
    </location>
</feature>
<evidence type="ECO:0000256" key="12">
    <source>
        <dbReference type="ARBA" id="ARBA00023285"/>
    </source>
</evidence>
<comment type="subcellular location">
    <subcellularLocation>
        <location evidence="2 13">Cell membrane</location>
        <topology evidence="2 13">Multi-pass membrane protein</topology>
    </subcellularLocation>
</comment>
<evidence type="ECO:0000256" key="14">
    <source>
        <dbReference type="SAM" id="MobiDB-lite"/>
    </source>
</evidence>
<dbReference type="PANTHER" id="PTHR40659:SF1">
    <property type="entry name" value="NICKEL_COBALT EFFLUX SYSTEM RCNA"/>
    <property type="match status" value="1"/>
</dbReference>
<keyword evidence="12" id="KW-0170">Cobalt</keyword>
<keyword evidence="3" id="KW-0171">Cobalt transport</keyword>
<keyword evidence="5" id="KW-1003">Cell membrane</keyword>
<dbReference type="GO" id="GO:0010045">
    <property type="term" value="P:response to nickel cation"/>
    <property type="evidence" value="ECO:0007669"/>
    <property type="project" value="TreeGrafter"/>
</dbReference>
<evidence type="ECO:0000256" key="10">
    <source>
        <dbReference type="ARBA" id="ARBA00023112"/>
    </source>
</evidence>
<keyword evidence="10" id="KW-0921">Nickel transport</keyword>
<dbReference type="GO" id="GO:0015099">
    <property type="term" value="F:nickel cation transmembrane transporter activity"/>
    <property type="evidence" value="ECO:0007669"/>
    <property type="project" value="UniProtKB-UniRule"/>
</dbReference>
<gene>
    <name evidence="15" type="ORF">BSQ44_21560</name>
</gene>
<dbReference type="InterPro" id="IPR051224">
    <property type="entry name" value="NiCoT_RcnA"/>
</dbReference>
<sequence length="363" mass="38466">MRNPRLTRSVFAVLALTYVLTHLLGHAHAQSSLGIGTNEAMLPQTGLFGGFLNWVNVQQQAFYRALTGALKAMREDGSRLWVLVGLSFAYGVFHAAGPGHGKAVISSYMLANEVALRRGILLSFVSALLQGASAVVMVGLVFLVLRGTSVSMTDATWFLEIASYALITLFGAWLLWQKLRPRFARLSGKAPAHSLSAAASHAHDHSAGHHHAQDHHHAHDHHHGHGHHHDHHHHAAGEVCETCGHSHAPDPALISGDRFDWRTAWTAVAAVGLRPCSGALIVLTFAFLNGLWLGGIVSVLAMSIGTAITVSALATLAVTAKNWAVALAGDGRTGNTIHAAIEIGGAALVFLLGLMLLAASLQA</sequence>
<keyword evidence="4 13" id="KW-0813">Transport</keyword>